<evidence type="ECO:0000256" key="12">
    <source>
        <dbReference type="ARBA" id="ARBA00023033"/>
    </source>
</evidence>
<evidence type="ECO:0000256" key="7">
    <source>
        <dbReference type="ARBA" id="ARBA00022723"/>
    </source>
</evidence>
<keyword evidence="12 15" id="KW-0503">Monooxygenase</keyword>
<dbReference type="PROSITE" id="PS00086">
    <property type="entry name" value="CYTOCHROME_P450"/>
    <property type="match status" value="1"/>
</dbReference>
<keyword evidence="10 15" id="KW-0560">Oxidoreductase</keyword>
<evidence type="ECO:0000313" key="18">
    <source>
        <dbReference type="RefSeq" id="XP_022337742.1"/>
    </source>
</evidence>
<dbReference type="Gene3D" id="1.10.630.10">
    <property type="entry name" value="Cytochrome P450"/>
    <property type="match status" value="1"/>
</dbReference>
<dbReference type="GO" id="GO:0005506">
    <property type="term" value="F:iron ion binding"/>
    <property type="evidence" value="ECO:0007669"/>
    <property type="project" value="InterPro"/>
</dbReference>
<dbReference type="Proteomes" id="UP000694844">
    <property type="component" value="Chromosome 5"/>
</dbReference>
<dbReference type="GO" id="GO:0020037">
    <property type="term" value="F:heme binding"/>
    <property type="evidence" value="ECO:0007669"/>
    <property type="project" value="InterPro"/>
</dbReference>
<evidence type="ECO:0000256" key="4">
    <source>
        <dbReference type="ARBA" id="ARBA00010617"/>
    </source>
</evidence>
<reference evidence="18" key="1">
    <citation type="submission" date="2025-08" db="UniProtKB">
        <authorList>
            <consortium name="RefSeq"/>
        </authorList>
    </citation>
    <scope>IDENTIFICATION</scope>
    <source>
        <tissue evidence="18">Whole sample</tissue>
    </source>
</reference>
<comment type="subcellular location">
    <subcellularLocation>
        <location evidence="3">Endoplasmic reticulum membrane</location>
        <topology evidence="3">Peripheral membrane protein</topology>
    </subcellularLocation>
    <subcellularLocation>
        <location evidence="2">Microsome membrane</location>
        <topology evidence="2">Peripheral membrane protein</topology>
    </subcellularLocation>
</comment>
<protein>
    <recommendedName>
        <fullName evidence="5">unspecific monooxygenase</fullName>
        <ecNumber evidence="5">1.14.14.1</ecNumber>
    </recommendedName>
</protein>
<dbReference type="InterPro" id="IPR001128">
    <property type="entry name" value="Cyt_P450"/>
</dbReference>
<feature type="binding site" description="axial binding residue" evidence="14">
    <location>
        <position position="466"/>
    </location>
    <ligand>
        <name>heme</name>
        <dbReference type="ChEBI" id="CHEBI:30413"/>
    </ligand>
    <ligandPart>
        <name>Fe</name>
        <dbReference type="ChEBI" id="CHEBI:18248"/>
    </ligandPart>
</feature>
<dbReference type="GO" id="GO:0042448">
    <property type="term" value="P:progesterone metabolic process"/>
    <property type="evidence" value="ECO:0007669"/>
    <property type="project" value="TreeGrafter"/>
</dbReference>
<dbReference type="Pfam" id="PF00067">
    <property type="entry name" value="p450"/>
    <property type="match status" value="1"/>
</dbReference>
<dbReference type="PANTHER" id="PTHR24289:SF21">
    <property type="entry name" value="CYTOCHROME P450 1A"/>
    <property type="match status" value="1"/>
</dbReference>
<proteinExistence type="inferred from homology"/>
<dbReference type="PRINTS" id="PR00463">
    <property type="entry name" value="EP450I"/>
</dbReference>
<evidence type="ECO:0000256" key="3">
    <source>
        <dbReference type="ARBA" id="ARBA00004406"/>
    </source>
</evidence>
<evidence type="ECO:0000256" key="1">
    <source>
        <dbReference type="ARBA" id="ARBA00001971"/>
    </source>
</evidence>
<dbReference type="KEGG" id="cvn:111133558"/>
<dbReference type="OrthoDB" id="1055148at2759"/>
<keyword evidence="16" id="KW-0812">Transmembrane</keyword>
<comment type="cofactor">
    <cofactor evidence="1 14">
        <name>heme</name>
        <dbReference type="ChEBI" id="CHEBI:30413"/>
    </cofactor>
</comment>
<dbReference type="GO" id="GO:0004508">
    <property type="term" value="F:steroid 17-alpha-monooxygenase activity"/>
    <property type="evidence" value="ECO:0007669"/>
    <property type="project" value="TreeGrafter"/>
</dbReference>
<evidence type="ECO:0000256" key="13">
    <source>
        <dbReference type="ARBA" id="ARBA00023136"/>
    </source>
</evidence>
<keyword evidence="17" id="KW-1185">Reference proteome</keyword>
<keyword evidence="13 16" id="KW-0472">Membrane</keyword>
<feature type="transmembrane region" description="Helical" evidence="16">
    <location>
        <begin position="31"/>
        <end position="49"/>
    </location>
</feature>
<dbReference type="PANTHER" id="PTHR24289">
    <property type="entry name" value="STEROID 17-ALPHA-HYDROXYLASE/17,20 LYASE"/>
    <property type="match status" value="1"/>
</dbReference>
<dbReference type="GeneID" id="111133558"/>
<dbReference type="GO" id="GO:0005789">
    <property type="term" value="C:endoplasmic reticulum membrane"/>
    <property type="evidence" value="ECO:0007669"/>
    <property type="project" value="UniProtKB-SubCell"/>
</dbReference>
<evidence type="ECO:0000256" key="15">
    <source>
        <dbReference type="RuleBase" id="RU000461"/>
    </source>
</evidence>
<dbReference type="AlphaFoldDB" id="A0A8B8EAS2"/>
<keyword evidence="8" id="KW-0256">Endoplasmic reticulum</keyword>
<evidence type="ECO:0000256" key="11">
    <source>
        <dbReference type="ARBA" id="ARBA00023004"/>
    </source>
</evidence>
<evidence type="ECO:0000256" key="14">
    <source>
        <dbReference type="PIRSR" id="PIRSR602401-1"/>
    </source>
</evidence>
<dbReference type="InterPro" id="IPR036396">
    <property type="entry name" value="Cyt_P450_sf"/>
</dbReference>
<evidence type="ECO:0000256" key="5">
    <source>
        <dbReference type="ARBA" id="ARBA00012109"/>
    </source>
</evidence>
<dbReference type="RefSeq" id="XP_022337742.1">
    <property type="nucleotide sequence ID" value="XM_022482034.1"/>
</dbReference>
<sequence>MNASVISSVSNLIFFSDEVIQTYFTTHYFRLPNIFFLTLTFCVSVVYLWRKQRQSYPPGPVSLPFIGNLDFFRSKSHIRIANLRELYGDVFSIKAGKWDIVVVCSKEGIIEGLTDPENNFDGRPDFAVFHKLMMRNRQLNISTADLDQKTQVKREFIIYSLNSHWTPQPEHGHLSYSIEKVIVKEILSLMCFFLNEEGAFDPAECFKFAHLHIMMTLLFEDAYDVDDPITHEIYDCLESRKEAMNIQLYNYFPILKPAYKEKIRQLEERSALLTKFQRILLNQHKDSYNPADLRDLVDQLLIFIEAGDDRELFDSDDMDSLLLELAGCGFSSVPALLTWLTGYMAAFPDIQTHMQEEMDQVVGRNRFPTLADQPFLPYTMAVILEVQRIVTLFPFLHPHRAVRNCEFLGYNIPKNTVMLFSVWSLHHDKKLWKNPSKFNPLRFLDSHGRLSIPEHFIPFGLGERRCPGEALVDIEVYLFFTHIMHQLNIRSDGTIRNLESDYRVTIQPKPFKIIISGREDY</sequence>
<dbReference type="PRINTS" id="PR00385">
    <property type="entry name" value="P450"/>
</dbReference>
<evidence type="ECO:0000256" key="9">
    <source>
        <dbReference type="ARBA" id="ARBA00022848"/>
    </source>
</evidence>
<keyword evidence="16" id="KW-1133">Transmembrane helix</keyword>
<evidence type="ECO:0000256" key="16">
    <source>
        <dbReference type="SAM" id="Phobius"/>
    </source>
</evidence>
<keyword evidence="9" id="KW-0492">Microsome</keyword>
<evidence type="ECO:0000313" key="17">
    <source>
        <dbReference type="Proteomes" id="UP000694844"/>
    </source>
</evidence>
<accession>A0A8B8EAS2</accession>
<dbReference type="GO" id="GO:0042446">
    <property type="term" value="P:hormone biosynthetic process"/>
    <property type="evidence" value="ECO:0007669"/>
    <property type="project" value="TreeGrafter"/>
</dbReference>
<evidence type="ECO:0000256" key="6">
    <source>
        <dbReference type="ARBA" id="ARBA00022617"/>
    </source>
</evidence>
<evidence type="ECO:0000256" key="2">
    <source>
        <dbReference type="ARBA" id="ARBA00004174"/>
    </source>
</evidence>
<evidence type="ECO:0000256" key="10">
    <source>
        <dbReference type="ARBA" id="ARBA00023002"/>
    </source>
</evidence>
<dbReference type="FunFam" id="1.10.630.10:FF:000238">
    <property type="entry name" value="Cytochrome P450 2A6"/>
    <property type="match status" value="1"/>
</dbReference>
<dbReference type="EC" id="1.14.14.1" evidence="5"/>
<dbReference type="InterPro" id="IPR017972">
    <property type="entry name" value="Cyt_P450_CS"/>
</dbReference>
<dbReference type="InterPro" id="IPR002401">
    <property type="entry name" value="Cyt_P450_E_grp-I"/>
</dbReference>
<evidence type="ECO:0000256" key="8">
    <source>
        <dbReference type="ARBA" id="ARBA00022824"/>
    </source>
</evidence>
<keyword evidence="6 14" id="KW-0349">Heme</keyword>
<organism evidence="17 18">
    <name type="scientific">Crassostrea virginica</name>
    <name type="common">Eastern oyster</name>
    <dbReference type="NCBI Taxonomy" id="6565"/>
    <lineage>
        <taxon>Eukaryota</taxon>
        <taxon>Metazoa</taxon>
        <taxon>Spiralia</taxon>
        <taxon>Lophotrochozoa</taxon>
        <taxon>Mollusca</taxon>
        <taxon>Bivalvia</taxon>
        <taxon>Autobranchia</taxon>
        <taxon>Pteriomorphia</taxon>
        <taxon>Ostreida</taxon>
        <taxon>Ostreoidea</taxon>
        <taxon>Ostreidae</taxon>
        <taxon>Crassostrea</taxon>
    </lineage>
</organism>
<keyword evidence="11 14" id="KW-0408">Iron</keyword>
<keyword evidence="7 14" id="KW-0479">Metal-binding</keyword>
<gene>
    <name evidence="18" type="primary">LOC111133558</name>
</gene>
<comment type="similarity">
    <text evidence="4 15">Belongs to the cytochrome P450 family.</text>
</comment>
<dbReference type="SUPFAM" id="SSF48264">
    <property type="entry name" value="Cytochrome P450"/>
    <property type="match status" value="1"/>
</dbReference>
<name>A0A8B8EAS2_CRAVI</name>